<dbReference type="PANTHER" id="PTHR48226:SF1">
    <property type="entry name" value="WAS_WASL-INTERACTING PROTEIN FAMILY MEMBER 1"/>
    <property type="match status" value="1"/>
</dbReference>
<evidence type="ECO:0000256" key="1">
    <source>
        <dbReference type="SAM" id="MobiDB-lite"/>
    </source>
</evidence>
<feature type="compositionally biased region" description="Low complexity" evidence="1">
    <location>
        <begin position="1424"/>
        <end position="1445"/>
    </location>
</feature>
<feature type="region of interest" description="Disordered" evidence="1">
    <location>
        <begin position="217"/>
        <end position="298"/>
    </location>
</feature>
<feature type="region of interest" description="Disordered" evidence="1">
    <location>
        <begin position="1069"/>
        <end position="1179"/>
    </location>
</feature>
<feature type="region of interest" description="Disordered" evidence="1">
    <location>
        <begin position="759"/>
        <end position="788"/>
    </location>
</feature>
<feature type="compositionally biased region" description="Pro residues" evidence="1">
    <location>
        <begin position="1507"/>
        <end position="1516"/>
    </location>
</feature>
<feature type="region of interest" description="Disordered" evidence="1">
    <location>
        <begin position="510"/>
        <end position="536"/>
    </location>
</feature>
<dbReference type="PANTHER" id="PTHR48226">
    <property type="entry name" value="OS06G0326200 PROTEIN"/>
    <property type="match status" value="1"/>
</dbReference>
<feature type="compositionally biased region" description="Basic and acidic residues" evidence="1">
    <location>
        <begin position="1289"/>
        <end position="1298"/>
    </location>
</feature>
<name>A0A075M2R6_9CHLO</name>
<feature type="region of interest" description="Disordered" evidence="1">
    <location>
        <begin position="1568"/>
        <end position="1673"/>
    </location>
</feature>
<feature type="compositionally biased region" description="Polar residues" evidence="1">
    <location>
        <begin position="771"/>
        <end position="780"/>
    </location>
</feature>
<feature type="compositionally biased region" description="Low complexity" evidence="1">
    <location>
        <begin position="1584"/>
        <end position="1607"/>
    </location>
</feature>
<reference evidence="2" key="1">
    <citation type="journal article" date="2014" name="Evolution">
        <title>Early evolution of the genetic basis for soma in the volvocaceae.</title>
        <authorList>
            <person name="Hanschen E.R."/>
            <person name="Ferris P.J."/>
            <person name="Michod R.E."/>
        </authorList>
    </citation>
    <scope>NUCLEOTIDE SEQUENCE</scope>
</reference>
<feature type="region of interest" description="Disordered" evidence="1">
    <location>
        <begin position="883"/>
        <end position="902"/>
    </location>
</feature>
<feature type="compositionally biased region" description="Low complexity" evidence="1">
    <location>
        <begin position="1486"/>
        <end position="1498"/>
    </location>
</feature>
<feature type="region of interest" description="Disordered" evidence="1">
    <location>
        <begin position="1686"/>
        <end position="1752"/>
    </location>
</feature>
<feature type="compositionally biased region" description="Basic and acidic residues" evidence="1">
    <location>
        <begin position="1324"/>
        <end position="1334"/>
    </location>
</feature>
<feature type="compositionally biased region" description="Low complexity" evidence="1">
    <location>
        <begin position="276"/>
        <end position="290"/>
    </location>
</feature>
<feature type="region of interest" description="Disordered" evidence="1">
    <location>
        <begin position="431"/>
        <end position="458"/>
    </location>
</feature>
<feature type="compositionally biased region" description="Basic residues" evidence="1">
    <location>
        <begin position="1571"/>
        <end position="1583"/>
    </location>
</feature>
<organism evidence="2">
    <name type="scientific">Volvox ferrisii</name>
    <dbReference type="NCBI Taxonomy" id="1075618"/>
    <lineage>
        <taxon>Eukaryota</taxon>
        <taxon>Viridiplantae</taxon>
        <taxon>Chlorophyta</taxon>
        <taxon>core chlorophytes</taxon>
        <taxon>Chlorophyceae</taxon>
        <taxon>CS clade</taxon>
        <taxon>Chlamydomonadales</taxon>
        <taxon>Volvocaceae</taxon>
        <taxon>Volvox</taxon>
    </lineage>
</organism>
<feature type="compositionally biased region" description="Gly residues" evidence="1">
    <location>
        <begin position="1238"/>
        <end position="1271"/>
    </location>
</feature>
<feature type="compositionally biased region" description="Low complexity" evidence="1">
    <location>
        <begin position="1385"/>
        <end position="1400"/>
    </location>
</feature>
<feature type="region of interest" description="Disordered" evidence="1">
    <location>
        <begin position="1385"/>
        <end position="1552"/>
    </location>
</feature>
<dbReference type="InterPro" id="IPR053099">
    <property type="entry name" value="WAS/WASL-interacting_domain"/>
</dbReference>
<feature type="region of interest" description="Disordered" evidence="1">
    <location>
        <begin position="107"/>
        <end position="166"/>
    </location>
</feature>
<feature type="compositionally biased region" description="Basic residues" evidence="1">
    <location>
        <begin position="435"/>
        <end position="454"/>
    </location>
</feature>
<sequence>MEVRSCQSVLISWCHGWRNTGTDSCTNVQNTPPEFPGGPLAQEEVDSCFAMCTQAAEDPREGEAADATPPRAESPRPGPPPLQRMDNDPTDHRIPAEQHVVSLCPEKTAPQSPTAPFLNRPHPPTGTDSHTNPPPPAPPPRSTSASHVLHPPGQNPHNSLNPRHPPVVIIRPRGMLKVWQPSRYSPVKASPHTPSPAYGPQYTFPHYTPLSMASPTARSVHVPLPPSSELPQHASHNTVSRVPVTRRPHGSNPVRAPPTNQSDSPPQADHFTADDNNNNNTSSTPLSLSLHPETQSMPRSDAVVLWRTARRDPQLYPLQPPLLLAPSMMTPNAIAHEDGGDSSDMGGGPRTTADKESGFEGSRPVGYRNPPPPPLGLPHATGIAHYRVTPQLYPLRTLSVAPPQFGGRHASQQQPVTGLRPGGLTVLRPLPPPPHHQHHLSQHHQNHRQQHQQHQRAASGVLWLQSGASPGPSSGGGGVGVMQSVLGGFYGGYGVGGGGRQQGRLRWQVGMQSPDSPQSPRQQASNGAQASPSVASTKGKTVATAAAVAVAAAPDAFSDERAHSGARLAARTLAGLGEQLSGNWVVVAQEAQDVFETGGTGGVMQHGGGGGSEGMASPGSVAGPMLVGPVAAEDVGNAPEQVEVMVLPSAERGGGGGRGGGGSRGRQQQGCGGGDDGMQEEPLMGVFDVKRYLEGRDCILVSPGYWMSRSQFEKKGGSKMAKWYRSIHVLPDKISLGEWLENNGIEIIKGPSRRTCKRSAASADVGAGTEQADSAEQEGSSAAGDTPIEGVGVAIAETALRSSSHRPVTRSEALLLMPTAKRRRRHDEDDVTPVAMIDDGFISEADPGGAMGGALHMPYMSVAQFAVQQQTATRLLAMQTRLSESAHHHRHLPPPRQQQNQKLEPLTAIWSRAQSVRSRVVGAPLSRAVTLAPDTHALRMYDSDLVLQSGTGDGTTDAYGSIEGGGGTHAMLYNTATRQDRMDSTPREYGRFAGHVRQLDSGRGTATATADAYGREFVTLRWLVEHSGPHVREETVGMFNDDDATQEAAAETMAGAVTPLLLSQTLLPHYSSKPHSEPPPPQSPSRQVAIRWSGPPSGTSPPPPPNDEGPRLIHRRRTGTLNCEPPSQHHEQPNPISQPEFNSLSREPPHRKRKGYQEPEQHPQLPSPPCGPQGGLILHPTTNRTVDVLPPYTLHLTRVVPPYALALHTLPGSALPPAPAPSSISFAARSVGGTYHDAGGGDGGGGGNTGGGAVAGNTSGNGGDATAGGGDDNWDDGDDYNDGGVNPAREQEPSLQDKRQKRPGGSSKAGKHLATEDALATWESRGHQQQEHRKGPIRQKKMISAEGAEIRYGAVTDSPAHRLEGEAAGGAEVGGIVGVAAAAPAAVADVQQQHWQQTQREQQKDVGDDVEEEGEEEEEKPQQHQRQCRQLQQQTWDQQQKQPQRLVGPEGGDQGAEEEEEEEEEEGAREPPLVAANYPQSHHHQQNQQQHQQLQPSQPHHELLQSPAPPAPPPAPQTWNEGVLDQITRLKTAPTYPSPDTHPPPPPATCLRLVPPSAAVVRIHLTGTPPHQHHHHHHHHHHPSQQQQHQQQPGQQHQQLLLLAAHPPTHPPDAQSSELQMMSPPPPPAVSLPSLHQSSKQQPGASSPSSSLSEDGDCNTNTPSAQGGDTAQGANEWVLTVREGAQGGGEEGEDCAGAEDTGRQQQRQQSKPSDHVEALQGGNEDVAVQDGDDGSAGNLPGEAQAGLREGKA</sequence>
<dbReference type="EMBL" id="KF607039">
    <property type="protein sequence ID" value="AIF73526.1"/>
    <property type="molecule type" value="Genomic_DNA"/>
</dbReference>
<feature type="region of interest" description="Disordered" evidence="1">
    <location>
        <begin position="650"/>
        <end position="679"/>
    </location>
</feature>
<accession>A0A075M2R6</accession>
<feature type="compositionally biased region" description="Low complexity" evidence="1">
    <location>
        <begin position="510"/>
        <end position="525"/>
    </location>
</feature>
<feature type="compositionally biased region" description="Polar residues" evidence="1">
    <location>
        <begin position="1134"/>
        <end position="1145"/>
    </location>
</feature>
<feature type="compositionally biased region" description="Low complexity" evidence="1">
    <location>
        <begin position="1631"/>
        <end position="1653"/>
    </location>
</feature>
<dbReference type="GO" id="GO:0005884">
    <property type="term" value="C:actin filament"/>
    <property type="evidence" value="ECO:0007669"/>
    <property type="project" value="TreeGrafter"/>
</dbReference>
<feature type="compositionally biased region" description="Polar residues" evidence="1">
    <location>
        <begin position="1658"/>
        <end position="1673"/>
    </location>
</feature>
<feature type="compositionally biased region" description="Gly residues" evidence="1">
    <location>
        <begin position="652"/>
        <end position="676"/>
    </location>
</feature>
<feature type="compositionally biased region" description="Acidic residues" evidence="1">
    <location>
        <begin position="1272"/>
        <end position="1281"/>
    </location>
</feature>
<protein>
    <submittedName>
        <fullName evidence="2">RlsC</fullName>
    </submittedName>
</protein>
<feature type="region of interest" description="Disordered" evidence="1">
    <location>
        <begin position="56"/>
        <end position="92"/>
    </location>
</feature>
<gene>
    <name evidence="2" type="primary">rlsC</name>
</gene>
<feature type="compositionally biased region" description="Pro residues" evidence="1">
    <location>
        <begin position="132"/>
        <end position="141"/>
    </location>
</feature>
<feature type="compositionally biased region" description="Pro residues" evidence="1">
    <location>
        <begin position="1536"/>
        <end position="1548"/>
    </location>
</feature>
<feature type="region of interest" description="Disordered" evidence="1">
    <location>
        <begin position="332"/>
        <end position="378"/>
    </location>
</feature>
<feature type="compositionally biased region" description="Polar residues" evidence="1">
    <location>
        <begin position="526"/>
        <end position="536"/>
    </location>
</feature>
<proteinExistence type="predicted"/>
<evidence type="ECO:0000313" key="2">
    <source>
        <dbReference type="EMBL" id="AIF73526.1"/>
    </source>
</evidence>
<dbReference type="GO" id="GO:0030048">
    <property type="term" value="P:actin filament-based movement"/>
    <property type="evidence" value="ECO:0007669"/>
    <property type="project" value="TreeGrafter"/>
</dbReference>
<feature type="compositionally biased region" description="Acidic residues" evidence="1">
    <location>
        <begin position="1408"/>
        <end position="1419"/>
    </location>
</feature>
<feature type="compositionally biased region" description="Pro residues" evidence="1">
    <location>
        <begin position="1098"/>
        <end position="1107"/>
    </location>
</feature>
<feature type="region of interest" description="Disordered" evidence="1">
    <location>
        <begin position="1238"/>
        <end position="1344"/>
    </location>
</feature>
<feature type="compositionally biased region" description="Acidic residues" evidence="1">
    <location>
        <begin position="1455"/>
        <end position="1467"/>
    </location>
</feature>